<dbReference type="OrthoDB" id="477505at2"/>
<proteinExistence type="predicted"/>
<dbReference type="InterPro" id="IPR041664">
    <property type="entry name" value="AAA_16"/>
</dbReference>
<accession>A0A4Q7E2G8</accession>
<keyword evidence="2" id="KW-0547">Nucleotide-binding</keyword>
<gene>
    <name evidence="2" type="ORF">DYY88_21615</name>
</gene>
<evidence type="ECO:0000313" key="3">
    <source>
        <dbReference type="Proteomes" id="UP000292459"/>
    </source>
</evidence>
<evidence type="ECO:0000259" key="1">
    <source>
        <dbReference type="Pfam" id="PF13191"/>
    </source>
</evidence>
<evidence type="ECO:0000313" key="2">
    <source>
        <dbReference type="EMBL" id="RZM75232.1"/>
    </source>
</evidence>
<dbReference type="RefSeq" id="WP_044148836.1">
    <property type="nucleotide sequence ID" value="NZ_QVFV01000009.1"/>
</dbReference>
<dbReference type="SUPFAM" id="SSF52540">
    <property type="entry name" value="P-loop containing nucleoside triphosphate hydrolases"/>
    <property type="match status" value="1"/>
</dbReference>
<keyword evidence="2" id="KW-0067">ATP-binding</keyword>
<protein>
    <submittedName>
        <fullName evidence="2">ATP-binding protein</fullName>
    </submittedName>
</protein>
<sequence length="449" mass="51944">MSEKLLTQIYNAFDPKRPLEPDDPFYVQCHEVRGDENIINEVGRNIIRSNQPTYQLYTGHRGVGKSTELRRLRRYLESQQRKVVYFEATDDLDDTDAKYTDILLACTRHLLDDLQRQANPGPLVGWLRSRWQSLKDLALTEIEFDDLTLQQQIGQFTTLTATLRQVPTTRKTIREQVDIHSISLIDALNEFIAEAQRNLAAQELVVIADNLDRIGLIRQDDGKTNHDEIFIDYSSQMCRLACNVIYTVPISLVYSNRSSQLRDNYGDIHVLPMVMVRRRDGTIHEPGLAKMKELVAKRVGHFTDRALVPEVFETETVLDSLCLISGGHMRELMQLVQTALNWTDELPIRRQAMLRAVAKGREDYRNAVDEVDWAKLAEVAQTKRIPNDDDYRELLFNRCVLEYRLVEEADDDLRIVRWHDVHPLIQKLEPFVNAVEQHQAAQEDESHGD</sequence>
<dbReference type="Pfam" id="PF13191">
    <property type="entry name" value="AAA_16"/>
    <property type="match status" value="1"/>
</dbReference>
<feature type="domain" description="Orc1-like AAA ATPase" evidence="1">
    <location>
        <begin position="48"/>
        <end position="214"/>
    </location>
</feature>
<keyword evidence="3" id="KW-1185">Reference proteome</keyword>
<name>A0A4Q7E2G8_9CYAN</name>
<dbReference type="GO" id="GO:0005524">
    <property type="term" value="F:ATP binding"/>
    <property type="evidence" value="ECO:0007669"/>
    <property type="project" value="UniProtKB-KW"/>
</dbReference>
<comment type="caution">
    <text evidence="2">The sequence shown here is derived from an EMBL/GenBank/DDBJ whole genome shotgun (WGS) entry which is preliminary data.</text>
</comment>
<dbReference type="Proteomes" id="UP000292459">
    <property type="component" value="Unassembled WGS sequence"/>
</dbReference>
<dbReference type="InterPro" id="IPR027417">
    <property type="entry name" value="P-loop_NTPase"/>
</dbReference>
<dbReference type="AlphaFoldDB" id="A0A4Q7E2G8"/>
<reference evidence="2 3" key="1">
    <citation type="submission" date="2018-11" db="EMBL/GenBank/DDBJ databases">
        <title>Whole genome sequencing of an environmental sample.</title>
        <authorList>
            <person name="Sarangi A.N."/>
            <person name="Singh D."/>
            <person name="Tripathy S."/>
        </authorList>
    </citation>
    <scope>NUCLEOTIDE SEQUENCE [LARGE SCALE GENOMIC DNA]</scope>
    <source>
        <strain evidence="2 3">Lakshadweep</strain>
    </source>
</reference>
<organism evidence="2 3">
    <name type="scientific">Leptolyngbya iicbica LK</name>
    <dbReference type="NCBI Taxonomy" id="2294035"/>
    <lineage>
        <taxon>Bacteria</taxon>
        <taxon>Bacillati</taxon>
        <taxon>Cyanobacteriota</taxon>
        <taxon>Cyanophyceae</taxon>
        <taxon>Leptolyngbyales</taxon>
        <taxon>Leptolyngbyaceae</taxon>
        <taxon>Leptolyngbya group</taxon>
        <taxon>Leptolyngbya</taxon>
        <taxon>Leptolyngbya iicbica</taxon>
    </lineage>
</organism>
<dbReference type="EMBL" id="QVFV01000009">
    <property type="protein sequence ID" value="RZM75232.1"/>
    <property type="molecule type" value="Genomic_DNA"/>
</dbReference>